<reference evidence="2 3" key="1">
    <citation type="submission" date="2022-12" db="EMBL/GenBank/DDBJ databases">
        <title>Chromosome-level genome assembly of true bugs.</title>
        <authorList>
            <person name="Ma L."/>
            <person name="Li H."/>
        </authorList>
    </citation>
    <scope>NUCLEOTIDE SEQUENCE [LARGE SCALE GENOMIC DNA]</scope>
    <source>
        <strain evidence="2">Lab_2022b</strain>
    </source>
</reference>
<accession>A0AAW1DJZ3</accession>
<dbReference type="GO" id="GO:0005634">
    <property type="term" value="C:nucleus"/>
    <property type="evidence" value="ECO:0007669"/>
    <property type="project" value="TreeGrafter"/>
</dbReference>
<gene>
    <name evidence="2" type="ORF">O3M35_004898</name>
</gene>
<feature type="region of interest" description="Disordered" evidence="1">
    <location>
        <begin position="132"/>
        <end position="186"/>
    </location>
</feature>
<dbReference type="Proteomes" id="UP001461498">
    <property type="component" value="Unassembled WGS sequence"/>
</dbReference>
<name>A0AAW1DJZ3_9HEMI</name>
<feature type="region of interest" description="Disordered" evidence="1">
    <location>
        <begin position="1"/>
        <end position="65"/>
    </location>
</feature>
<evidence type="ECO:0008006" key="4">
    <source>
        <dbReference type="Google" id="ProtNLM"/>
    </source>
</evidence>
<protein>
    <recommendedName>
        <fullName evidence="4">Proline-rich protein PRCC</fullName>
    </recommendedName>
</protein>
<organism evidence="2 3">
    <name type="scientific">Rhynocoris fuscipes</name>
    <dbReference type="NCBI Taxonomy" id="488301"/>
    <lineage>
        <taxon>Eukaryota</taxon>
        <taxon>Metazoa</taxon>
        <taxon>Ecdysozoa</taxon>
        <taxon>Arthropoda</taxon>
        <taxon>Hexapoda</taxon>
        <taxon>Insecta</taxon>
        <taxon>Pterygota</taxon>
        <taxon>Neoptera</taxon>
        <taxon>Paraneoptera</taxon>
        <taxon>Hemiptera</taxon>
        <taxon>Heteroptera</taxon>
        <taxon>Panheteroptera</taxon>
        <taxon>Cimicomorpha</taxon>
        <taxon>Reduviidae</taxon>
        <taxon>Harpactorinae</taxon>
        <taxon>Harpactorini</taxon>
        <taxon>Rhynocoris</taxon>
    </lineage>
</organism>
<dbReference type="InterPro" id="IPR018800">
    <property type="entry name" value="PRCC"/>
</dbReference>
<dbReference type="PANTHER" id="PTHR13621">
    <property type="entry name" value="PROLINE-RICH PROTEIN PRCC"/>
    <property type="match status" value="1"/>
</dbReference>
<dbReference type="Pfam" id="PF10253">
    <property type="entry name" value="PRCC"/>
    <property type="match status" value="1"/>
</dbReference>
<comment type="caution">
    <text evidence="2">The sequence shown here is derived from an EMBL/GenBank/DDBJ whole genome shotgun (WGS) entry which is preliminary data.</text>
</comment>
<dbReference type="EMBL" id="JAPXFL010000002">
    <property type="protein sequence ID" value="KAK9510024.1"/>
    <property type="molecule type" value="Genomic_DNA"/>
</dbReference>
<evidence type="ECO:0000313" key="3">
    <source>
        <dbReference type="Proteomes" id="UP001461498"/>
    </source>
</evidence>
<sequence>MALVSYDCSDSSDFEDNDEQKDELENKISEVTIVNKIDNLETKEEKKPFDDDDLNKKSTSSLPPPVEIKSNFNVVSWNLLTKNRTQPIRISIPSLEDDNEIEDTKPKLKPSSKKSGLFAILPKPKQHLLVPPSLRVPNQVKKKPEVKKPLPSVKSSAKVNPNSKKAAPQVSSSTENLSDDDDEQPQSFFFLPEEKGVEDKFNFEDIDKEIMGASTPLDEKNVAAVEHQPDTSAQIVATDESQAQMSQYSSDASEVELDKEALEKLCGRRGKRLAGEIEMVNVSGAELVGDSKLWLAKDLTTQKVHAKKAKFDPLQRRKHQITFLAAHAREQELELSNQWANNRMTRKQTQAKYGF</sequence>
<keyword evidence="3" id="KW-1185">Reference proteome</keyword>
<feature type="compositionally biased region" description="Basic and acidic residues" evidence="1">
    <location>
        <begin position="38"/>
        <end position="49"/>
    </location>
</feature>
<feature type="compositionally biased region" description="Low complexity" evidence="1">
    <location>
        <begin position="149"/>
        <end position="159"/>
    </location>
</feature>
<dbReference type="PANTHER" id="PTHR13621:SF2">
    <property type="entry name" value="PROLINE-RICH PROTEIN PRCC"/>
    <property type="match status" value="1"/>
</dbReference>
<feature type="compositionally biased region" description="Acidic residues" evidence="1">
    <location>
        <begin position="10"/>
        <end position="22"/>
    </location>
</feature>
<dbReference type="AlphaFoldDB" id="A0AAW1DJZ3"/>
<evidence type="ECO:0000313" key="2">
    <source>
        <dbReference type="EMBL" id="KAK9510025.1"/>
    </source>
</evidence>
<proteinExistence type="predicted"/>
<dbReference type="EMBL" id="JAPXFL010000002">
    <property type="protein sequence ID" value="KAK9510025.1"/>
    <property type="molecule type" value="Genomic_DNA"/>
</dbReference>
<feature type="region of interest" description="Disordered" evidence="1">
    <location>
        <begin position="91"/>
        <end position="117"/>
    </location>
</feature>
<evidence type="ECO:0000256" key="1">
    <source>
        <dbReference type="SAM" id="MobiDB-lite"/>
    </source>
</evidence>